<evidence type="ECO:0000313" key="6">
    <source>
        <dbReference type="Proteomes" id="UP000308978"/>
    </source>
</evidence>
<gene>
    <name evidence="5" type="ORF">E5986_02455</name>
</gene>
<dbReference type="InterPro" id="IPR052913">
    <property type="entry name" value="Glycopeptide_resist_protein"/>
</dbReference>
<dbReference type="InterPro" id="IPR022029">
    <property type="entry name" value="YoaR-like_PG-bd"/>
</dbReference>
<reference evidence="5 6" key="1">
    <citation type="submission" date="2019-04" db="EMBL/GenBank/DDBJ databases">
        <title>Microbes associate with the intestines of laboratory mice.</title>
        <authorList>
            <person name="Navarre W."/>
            <person name="Wong E."/>
            <person name="Huang K.C."/>
            <person name="Tropini C."/>
            <person name="Ng K."/>
            <person name="Yu B."/>
        </authorList>
    </citation>
    <scope>NUCLEOTIDE SEQUENCE [LARGE SCALE GENOMIC DNA]</scope>
    <source>
        <strain evidence="5 6">NM80_B27</strain>
    </source>
</reference>
<evidence type="ECO:0000256" key="1">
    <source>
        <dbReference type="ARBA" id="ARBA00022729"/>
    </source>
</evidence>
<feature type="domain" description="G5" evidence="4">
    <location>
        <begin position="679"/>
        <end position="756"/>
    </location>
</feature>
<dbReference type="PANTHER" id="PTHR35788:SF1">
    <property type="entry name" value="EXPORTED PROTEIN"/>
    <property type="match status" value="1"/>
</dbReference>
<feature type="compositionally biased region" description="Basic and acidic residues" evidence="2">
    <location>
        <begin position="772"/>
        <end position="784"/>
    </location>
</feature>
<dbReference type="EMBL" id="SSTJ01000002">
    <property type="protein sequence ID" value="THG38301.1"/>
    <property type="molecule type" value="Genomic_DNA"/>
</dbReference>
<sequence>MLERGSRAMVPRSGASGGDRPPTSRPAAGTSRSPLQMPSVRDGRSRPSPAGRRPVSGPSPDSRRRTDPHGRSRASCPHGSARPAPRTAQGRFSEPSTRADRGAARTASSRLRHTGASHGAAPYAAPHIQASPLAASRRPPFAVIAFVVVALLAAAVFGIDQIVNGSRIYQGVSVGSVDVSGMTADEARSAVAAAYGDRLSGARGYIFASEEARGTVDVDTELAEQAAQAEQLSVEEARADKKLWIAEAGALGARIPVSELVDEAFAVGRATGPGGRLQAATGGVNVPVRLSFDDEAVEALASDIDESIGRPRQDWDIEVDDEGRASLVEGHDGTIVDRTELTALLTQGFLGGDSSGFSFVAEAGYAPLRIDEEAAEKTRAAVQAVLDEGIAFTFEGDTWQLSGRDIAPWIATDVEAAGEGFYLAPHLDDARARADIVQMIRDAGFATAVTVSFEVAEGEVWVSAASGSRYPLVADALADADEMLFGSFDGGGSFSPPASPSVEIGWGAAPERSTFDEAIQCGLIGEISSFTTEYNDGAGTASRRHNIHRAADLLTDSVAAAQGGQWSFNAVMGEANEGNGFQVAHAIVNGEYEDAIGGGICQVATTVFNAVFEAGYPVTERRNHSLYISSYPTGRDAAIAYPDLDLTWVNDGTSDVLLRTRYTDSSLTVTLYGVDPGYVVASQTGEWTEGDPFGKRVVIDENEPEGTRYVKTAGADGRCVTVHRTVRDRAGTVLHEEDFASSYAPIDEVTVVGPNTPTAEEEEADEGSESPGTDKEDARVSTGD</sequence>
<feature type="compositionally biased region" description="Basic and acidic residues" evidence="2">
    <location>
        <begin position="61"/>
        <end position="70"/>
    </location>
</feature>
<feature type="region of interest" description="Disordered" evidence="2">
    <location>
        <begin position="1"/>
        <end position="122"/>
    </location>
</feature>
<keyword evidence="3" id="KW-1133">Transmembrane helix</keyword>
<evidence type="ECO:0000256" key="3">
    <source>
        <dbReference type="SAM" id="Phobius"/>
    </source>
</evidence>
<accession>A0A4S4G633</accession>
<name>A0A4S4G633_9ACTN</name>
<dbReference type="Pfam" id="PF04294">
    <property type="entry name" value="VanW"/>
    <property type="match status" value="1"/>
</dbReference>
<organism evidence="5 6">
    <name type="scientific">Adlercreutzia caecimuris</name>
    <dbReference type="NCBI Taxonomy" id="671266"/>
    <lineage>
        <taxon>Bacteria</taxon>
        <taxon>Bacillati</taxon>
        <taxon>Actinomycetota</taxon>
        <taxon>Coriobacteriia</taxon>
        <taxon>Eggerthellales</taxon>
        <taxon>Eggerthellaceae</taxon>
        <taxon>Adlercreutzia</taxon>
    </lineage>
</organism>
<dbReference type="Pfam" id="PF12229">
    <property type="entry name" value="PG_binding_4"/>
    <property type="match status" value="1"/>
</dbReference>
<comment type="caution">
    <text evidence="5">The sequence shown here is derived from an EMBL/GenBank/DDBJ whole genome shotgun (WGS) entry which is preliminary data.</text>
</comment>
<evidence type="ECO:0000259" key="4">
    <source>
        <dbReference type="SMART" id="SM01208"/>
    </source>
</evidence>
<proteinExistence type="predicted"/>
<feature type="region of interest" description="Disordered" evidence="2">
    <location>
        <begin position="745"/>
        <end position="784"/>
    </location>
</feature>
<feature type="transmembrane region" description="Helical" evidence="3">
    <location>
        <begin position="141"/>
        <end position="159"/>
    </location>
</feature>
<feature type="compositionally biased region" description="Low complexity" evidence="2">
    <location>
        <begin position="46"/>
        <end position="60"/>
    </location>
</feature>
<protein>
    <submittedName>
        <fullName evidence="5">Vanomycin resistance protein VanB</fullName>
    </submittedName>
</protein>
<evidence type="ECO:0000256" key="2">
    <source>
        <dbReference type="SAM" id="MobiDB-lite"/>
    </source>
</evidence>
<dbReference type="AlphaFoldDB" id="A0A4S4G633"/>
<dbReference type="InterPro" id="IPR011098">
    <property type="entry name" value="G5_dom"/>
</dbReference>
<keyword evidence="3" id="KW-0812">Transmembrane</keyword>
<keyword evidence="3" id="KW-0472">Membrane</keyword>
<dbReference type="PANTHER" id="PTHR35788">
    <property type="entry name" value="EXPORTED PROTEIN-RELATED"/>
    <property type="match status" value="1"/>
</dbReference>
<keyword evidence="1" id="KW-0732">Signal</keyword>
<feature type="compositionally biased region" description="Acidic residues" evidence="2">
    <location>
        <begin position="759"/>
        <end position="768"/>
    </location>
</feature>
<dbReference type="InterPro" id="IPR007391">
    <property type="entry name" value="Vancomycin_resist_VanW"/>
</dbReference>
<dbReference type="Proteomes" id="UP000308978">
    <property type="component" value="Unassembled WGS sequence"/>
</dbReference>
<dbReference type="SMART" id="SM01208">
    <property type="entry name" value="G5"/>
    <property type="match status" value="1"/>
</dbReference>
<evidence type="ECO:0000313" key="5">
    <source>
        <dbReference type="EMBL" id="THG38301.1"/>
    </source>
</evidence>